<dbReference type="GO" id="GO:0000724">
    <property type="term" value="P:double-strand break repair via homologous recombination"/>
    <property type="evidence" value="ECO:0007669"/>
    <property type="project" value="UniProtKB-UniRule"/>
</dbReference>
<keyword evidence="13" id="KW-1185">Reference proteome</keyword>
<proteinExistence type="inferred from homology"/>
<evidence type="ECO:0000256" key="6">
    <source>
        <dbReference type="ARBA" id="ARBA00022839"/>
    </source>
</evidence>
<feature type="domain" description="RecC C-terminal" evidence="11">
    <location>
        <begin position="768"/>
        <end position="978"/>
    </location>
</feature>
<keyword evidence="7 10" id="KW-0067">ATP-binding</keyword>
<keyword evidence="9 10" id="KW-0234">DNA repair</keyword>
<dbReference type="Pfam" id="PF04257">
    <property type="entry name" value="Exonuc_V_gamma"/>
    <property type="match status" value="1"/>
</dbReference>
<keyword evidence="6 10" id="KW-0269">Exonuclease</keyword>
<keyword evidence="8 10" id="KW-0238">DNA-binding</keyword>
<name>A0A934UMT7_9SPHI</name>
<dbReference type="Gene3D" id="3.40.50.300">
    <property type="entry name" value="P-loop containing nucleotide triphosphate hydrolases"/>
    <property type="match status" value="1"/>
</dbReference>
<comment type="caution">
    <text evidence="12">The sequence shown here is derived from an EMBL/GenBank/DDBJ whole genome shotgun (WGS) entry which is preliminary data.</text>
</comment>
<dbReference type="GO" id="GO:0003677">
    <property type="term" value="F:DNA binding"/>
    <property type="evidence" value="ECO:0007669"/>
    <property type="project" value="UniProtKB-UniRule"/>
</dbReference>
<sequence>MALFLKVSNSLEKLALRISSDMRDFPGGVFQPDFIITQTSGMNNWLRIRIAENNGITANIRFLKPNDIIYQIYFRLDGPKERVLAADNLQWVLFTELDDAAFKRRYPVIAGYYKNNDEVKRLGLARKVGDLFDQYQIYRPDMIREWNALELSNDSVTWQAWLWIKTKESLGSRIPDKTLIADFVINALKEPENQNKIRERLPRIHLFGISILTAFHIDLFRQLGEHIDICFYLLNPAPQLYWYEDRSPSQIARWMKRSAIDGKFAPPIEGNTLLTNWGKVIRDTFSLLFKHEELLDRYDDSEVELPVPDTLLKKIQFDLFNNAIEEDRQIITVNDLKDGSLSFHACYTPAREVEVFYNYLVRQVETGKITSPRDIVVMVNDIDAYAPYIRAVFKSAPYSFPFIIADEHISVNEGFFNSLQAIMNLNLDEFKAEEILQLLELGYIRQRFGITNVDLIRQAVNTANIRFGISGSELDESVTLSWENGLKRIMYGICMSDPVEYLGDGYGFYPLDLAEGASALELVKFTHFIQVLISVCSEQEQNRTLAEWSQYLEDSVRRLLFTGANDDDADYLLFRDYLERLNLISETMGEKVSFNVFRQSFINEMEGETRPGNFISGGITFCSLIPMRSIPFKTVAILGLNYDKFPRKESPVTFDLMKAQPKPGDRDVRENDKHLFLETVLSAKERLYISYIGRNSKDNTVQPPSALIDELLDYITDEPTSMVTLHPLHSFSSKYSDTGNDLYTYLTDQELSIPALDKTEVKMLDFADINIDSFIAFFKNPFKAYYNKILGIYYREEALLLGDTEIFEQDKLQEWNLKKDLLFLDDALLPNYRNKGVKTGILPLKNMADLVLEKTYTSIGEVKELVQECVGDSLPRKQQVEIVIDDSIINGTIFPVYDHVLMIASFSKNEAKYCLEAYILHLLATAAELDLETHYISATTLEKVVLPSLTKEIAFEKLKVFLDLYKRGHKEPLVFSTDFRLDMSKLDSLTHEKFLAHLKKATDERGWLNDPYILKEYENGFFESSECYEACKLNTRDIYEPVYQTFNR</sequence>
<keyword evidence="3 10" id="KW-0227">DNA damage</keyword>
<evidence type="ECO:0000259" key="11">
    <source>
        <dbReference type="Pfam" id="PF17946"/>
    </source>
</evidence>
<comment type="miscellaneous">
    <text evidence="10">In the RecBCD complex, RecB has a slow 3'-5' helicase, an exonuclease activity and loads RecA onto ssDNA, RecD has a fast 5'-3' helicase activity, while RecC stimulates the ATPase and processivity of the RecB helicase and contributes to recognition of the Chi site.</text>
</comment>
<keyword evidence="2 10" id="KW-0547">Nucleotide-binding</keyword>
<evidence type="ECO:0000256" key="10">
    <source>
        <dbReference type="HAMAP-Rule" id="MF_01486"/>
    </source>
</evidence>
<dbReference type="InterPro" id="IPR011335">
    <property type="entry name" value="Restrct_endonuc-II-like"/>
</dbReference>
<evidence type="ECO:0000256" key="3">
    <source>
        <dbReference type="ARBA" id="ARBA00022763"/>
    </source>
</evidence>
<dbReference type="NCBIfam" id="TIGR01450">
    <property type="entry name" value="recC"/>
    <property type="match status" value="1"/>
</dbReference>
<evidence type="ECO:0000256" key="4">
    <source>
        <dbReference type="ARBA" id="ARBA00022801"/>
    </source>
</evidence>
<dbReference type="HAMAP" id="MF_01486">
    <property type="entry name" value="RecC"/>
    <property type="match status" value="1"/>
</dbReference>
<comment type="subunit">
    <text evidence="10">Heterotrimer of RecB, RecC and RecD. All subunits contribute to DNA-binding.</text>
</comment>
<evidence type="ECO:0000256" key="5">
    <source>
        <dbReference type="ARBA" id="ARBA00022806"/>
    </source>
</evidence>
<dbReference type="InterPro" id="IPR041500">
    <property type="entry name" value="RecC_C"/>
</dbReference>
<dbReference type="InterPro" id="IPR027417">
    <property type="entry name" value="P-loop_NTPase"/>
</dbReference>
<dbReference type="EMBL" id="JAEHFW010000002">
    <property type="protein sequence ID" value="MBK0380048.1"/>
    <property type="molecule type" value="Genomic_DNA"/>
</dbReference>
<dbReference type="Gene3D" id="1.10.486.10">
    <property type="entry name" value="PCRA, domain 4"/>
    <property type="match status" value="1"/>
</dbReference>
<dbReference type="PANTHER" id="PTHR30591:SF1">
    <property type="entry name" value="RECBCD ENZYME SUBUNIT RECC"/>
    <property type="match status" value="1"/>
</dbReference>
<dbReference type="RefSeq" id="WP_200066580.1">
    <property type="nucleotide sequence ID" value="NZ_JAEHFW010000002.1"/>
</dbReference>
<dbReference type="GO" id="GO:0003678">
    <property type="term" value="F:DNA helicase activity"/>
    <property type="evidence" value="ECO:0007669"/>
    <property type="project" value="UniProtKB-UniRule"/>
</dbReference>
<dbReference type="InterPro" id="IPR013986">
    <property type="entry name" value="DExx_box_DNA_helicase_dom_sf"/>
</dbReference>
<comment type="function">
    <text evidence="10">A helicase/nuclease that prepares dsDNA breaks (DSB) for recombinational DNA repair. Binds to DSBs and unwinds DNA via a highly rapid and processive ATP-dependent bidirectional helicase activity. Unwinds dsDNA until it encounters a Chi (crossover hotspot instigator) sequence from the 3' direction. Cuts ssDNA a few nucleotides 3' to the Chi site. The properties and activities of the enzyme are changed at Chi. The Chi-altered holoenzyme produces a long 3'-ssDNA overhang and facilitates RecA-binding to the ssDNA for homologous DNA recombination and repair. Holoenzyme degrades any linearized DNA that is unable to undergo homologous recombination. In the holoenzyme this subunit recognizes the wild-type Chi sequence, and when added to isolated RecB increases its ATP-dependent helicase processivity.</text>
</comment>
<evidence type="ECO:0000256" key="1">
    <source>
        <dbReference type="ARBA" id="ARBA00022722"/>
    </source>
</evidence>
<dbReference type="Proteomes" id="UP000613193">
    <property type="component" value="Unassembled WGS sequence"/>
</dbReference>
<keyword evidence="5 10" id="KW-0347">Helicase</keyword>
<dbReference type="Pfam" id="PF17946">
    <property type="entry name" value="RecC_C"/>
    <property type="match status" value="1"/>
</dbReference>
<evidence type="ECO:0000313" key="13">
    <source>
        <dbReference type="Proteomes" id="UP000613193"/>
    </source>
</evidence>
<dbReference type="SUPFAM" id="SSF52540">
    <property type="entry name" value="P-loop containing nucleoside triphosphate hydrolases"/>
    <property type="match status" value="2"/>
</dbReference>
<reference evidence="12" key="1">
    <citation type="submission" date="2020-12" db="EMBL/GenBank/DDBJ databases">
        <title>Bacterial novel species Mucilaginibacter sp. SD-g isolated from soil.</title>
        <authorList>
            <person name="Jung H.-Y."/>
        </authorList>
    </citation>
    <scope>NUCLEOTIDE SEQUENCE</scope>
    <source>
        <strain evidence="12">SD-g</strain>
    </source>
</reference>
<dbReference type="GO" id="GO:0008854">
    <property type="term" value="F:exodeoxyribonuclease V activity"/>
    <property type="evidence" value="ECO:0007669"/>
    <property type="project" value="InterPro"/>
</dbReference>
<dbReference type="GO" id="GO:0005524">
    <property type="term" value="F:ATP binding"/>
    <property type="evidence" value="ECO:0007669"/>
    <property type="project" value="UniProtKB-UniRule"/>
</dbReference>
<evidence type="ECO:0000256" key="8">
    <source>
        <dbReference type="ARBA" id="ARBA00023125"/>
    </source>
</evidence>
<keyword evidence="4 10" id="KW-0378">Hydrolase</keyword>
<evidence type="ECO:0000256" key="2">
    <source>
        <dbReference type="ARBA" id="ARBA00022741"/>
    </source>
</evidence>
<accession>A0A934UMT7</accession>
<dbReference type="GO" id="GO:0009338">
    <property type="term" value="C:exodeoxyribonuclease V complex"/>
    <property type="evidence" value="ECO:0007669"/>
    <property type="project" value="InterPro"/>
</dbReference>
<gene>
    <name evidence="10 12" type="primary">recC</name>
    <name evidence="12" type="ORF">I5M19_12060</name>
</gene>
<dbReference type="SUPFAM" id="SSF52980">
    <property type="entry name" value="Restriction endonuclease-like"/>
    <property type="match status" value="1"/>
</dbReference>
<comment type="similarity">
    <text evidence="10">Belongs to the RecC family.</text>
</comment>
<dbReference type="Gene3D" id="3.40.50.10930">
    <property type="match status" value="1"/>
</dbReference>
<keyword evidence="1 10" id="KW-0540">Nuclease</keyword>
<evidence type="ECO:0000313" key="12">
    <source>
        <dbReference type="EMBL" id="MBK0380048.1"/>
    </source>
</evidence>
<organism evidence="12 13">
    <name type="scientific">Mucilaginibacter segetis</name>
    <dbReference type="NCBI Taxonomy" id="2793071"/>
    <lineage>
        <taxon>Bacteria</taxon>
        <taxon>Pseudomonadati</taxon>
        <taxon>Bacteroidota</taxon>
        <taxon>Sphingobacteriia</taxon>
        <taxon>Sphingobacteriales</taxon>
        <taxon>Sphingobacteriaceae</taxon>
        <taxon>Mucilaginibacter</taxon>
    </lineage>
</organism>
<protein>
    <recommendedName>
        <fullName evidence="10">RecBCD enzyme subunit RecC</fullName>
    </recommendedName>
    <alternativeName>
        <fullName evidence="10">Exonuclease V subunit RecC</fullName>
        <shortName evidence="10">ExoV subunit RecC</shortName>
    </alternativeName>
    <alternativeName>
        <fullName evidence="10">Helicase/nuclease RecBCD subunit RecC</fullName>
    </alternativeName>
</protein>
<dbReference type="PANTHER" id="PTHR30591">
    <property type="entry name" value="RECBCD ENZYME SUBUNIT RECC"/>
    <property type="match status" value="1"/>
</dbReference>
<evidence type="ECO:0000256" key="7">
    <source>
        <dbReference type="ARBA" id="ARBA00022840"/>
    </source>
</evidence>
<dbReference type="InterPro" id="IPR006697">
    <property type="entry name" value="RecC"/>
</dbReference>
<evidence type="ECO:0000256" key="9">
    <source>
        <dbReference type="ARBA" id="ARBA00023204"/>
    </source>
</evidence>
<dbReference type="PIRSF" id="PIRSF000980">
    <property type="entry name" value="RecC"/>
    <property type="match status" value="1"/>
</dbReference>
<dbReference type="Gene3D" id="1.10.10.160">
    <property type="match status" value="1"/>
</dbReference>
<dbReference type="AlphaFoldDB" id="A0A934UMT7"/>